<evidence type="ECO:0000259" key="10">
    <source>
        <dbReference type="Pfam" id="PF00675"/>
    </source>
</evidence>
<evidence type="ECO:0000256" key="5">
    <source>
        <dbReference type="ARBA" id="ARBA00022801"/>
    </source>
</evidence>
<evidence type="ECO:0000256" key="4">
    <source>
        <dbReference type="ARBA" id="ARBA00022723"/>
    </source>
</evidence>
<comment type="cofactor">
    <cofactor evidence="1">
        <name>Zn(2+)</name>
        <dbReference type="ChEBI" id="CHEBI:29105"/>
    </cofactor>
</comment>
<dbReference type="PANTHER" id="PTHR43690:SF17">
    <property type="entry name" value="PROTEIN YHJJ"/>
    <property type="match status" value="1"/>
</dbReference>
<dbReference type="EMBL" id="FOIQ01000002">
    <property type="protein sequence ID" value="SEV95397.1"/>
    <property type="molecule type" value="Genomic_DNA"/>
</dbReference>
<dbReference type="RefSeq" id="WP_091915059.1">
    <property type="nucleotide sequence ID" value="NZ_FOIQ01000002.1"/>
</dbReference>
<feature type="chain" id="PRO_5011726872" evidence="9">
    <location>
        <begin position="21"/>
        <end position="938"/>
    </location>
</feature>
<keyword evidence="3 12" id="KW-0645">Protease</keyword>
<reference evidence="12 13" key="1">
    <citation type="submission" date="2016-10" db="EMBL/GenBank/DDBJ databases">
        <authorList>
            <person name="de Groot N.N."/>
        </authorList>
    </citation>
    <scope>NUCLEOTIDE SEQUENCE [LARGE SCALE GENOMIC DNA]</scope>
    <source>
        <strain evidence="12 13">TC2-24</strain>
    </source>
</reference>
<organism evidence="12 13">
    <name type="scientific">Prevotella aff. ruminicola Tc2-24</name>
    <dbReference type="NCBI Taxonomy" id="81582"/>
    <lineage>
        <taxon>Bacteria</taxon>
        <taxon>Pseudomonadati</taxon>
        <taxon>Bacteroidota</taxon>
        <taxon>Bacteroidia</taxon>
        <taxon>Bacteroidales</taxon>
        <taxon>Prevotellaceae</taxon>
        <taxon>Prevotella</taxon>
    </lineage>
</organism>
<proteinExistence type="inferred from homology"/>
<dbReference type="PANTHER" id="PTHR43690">
    <property type="entry name" value="NARDILYSIN"/>
    <property type="match status" value="1"/>
</dbReference>
<dbReference type="InterPro" id="IPR050626">
    <property type="entry name" value="Peptidase_M16"/>
</dbReference>
<protein>
    <submittedName>
        <fullName evidence="12">Zinc protease</fullName>
    </submittedName>
</protein>
<dbReference type="PROSITE" id="PS00143">
    <property type="entry name" value="INSULINASE"/>
    <property type="match status" value="1"/>
</dbReference>
<dbReference type="GO" id="GO:0046872">
    <property type="term" value="F:metal ion binding"/>
    <property type="evidence" value="ECO:0007669"/>
    <property type="project" value="UniProtKB-KW"/>
</dbReference>
<evidence type="ECO:0000256" key="1">
    <source>
        <dbReference type="ARBA" id="ARBA00001947"/>
    </source>
</evidence>
<dbReference type="AlphaFoldDB" id="A0A1I0N3S6"/>
<feature type="domain" description="Peptidase M16 C-terminal" evidence="11">
    <location>
        <begin position="707"/>
        <end position="871"/>
    </location>
</feature>
<accession>A0A1I0N3S6</accession>
<feature type="domain" description="Peptidase M16 N-terminal" evidence="10">
    <location>
        <begin position="48"/>
        <end position="182"/>
    </location>
</feature>
<feature type="domain" description="Peptidase M16 C-terminal" evidence="11">
    <location>
        <begin position="205"/>
        <end position="390"/>
    </location>
</feature>
<dbReference type="GO" id="GO:0004222">
    <property type="term" value="F:metalloendopeptidase activity"/>
    <property type="evidence" value="ECO:0007669"/>
    <property type="project" value="InterPro"/>
</dbReference>
<dbReference type="InterPro" id="IPR007863">
    <property type="entry name" value="Peptidase_M16_C"/>
</dbReference>
<sequence>MRITKFFVAAMLLMVGTVSAQQMPELPTDKEVRVGKLDNGLTYYLRYNNTPEKKANFYIAQRVGSVQEEDTQRGLAHFLEHMAFNGSEHFPTGKMIEYLQTIGVEYGRSLNAYTSFDRTVYYVADVSTERQSALDSCMLVLRDWSSGITITPEEIEKERDVIHNEYRYRTAAADRMLERALPTLFQGSKYGYRMPIGTMEVVDNFKPEELEAYYRKWYRPDNQALVVVGDIDVDYTENLIKKLFSDIKVAPDAAQVVDELVPDNEQPIFVAEKDKELPYPILRIGIKRDVMPVAVKKTAAYLVTDYLCNLVCRMLGARLDEISQQPECPYLQAIVQNGKLGNVVRTKDAVTLIGVSKHGQEIETLKSLEREILRAREFGFTATEYARAKADYLSALERDYDNRDKRKNAEYANEYIENYLEQTPIPSLEERYQIISALAQQLPVDIVNQVIRQMIPENDKNLLAFYMQQEKEGNVFVTAEEMKAGVDAVHAETLTAWVDNVKEEPLIADLPVKGQIVKETENKTLGYKELTLSNGARVILKKTDFKDNEVMMQAEAKGGASLFVDTDPINVDFASTVAMFSGLGNFTKSELDKALAGKQASVSLSIDEDRQYISGRSTPKDLETLFQLTYLTMTNINKDEKSVAAFINQAKTVFGNKSLNHDLVFKDSVESTLHCGNRFYVTPEVEELSQFDYDRTLQILKQLYGHGGQFIYTIIGNFDEQQIRTLIEQYIASLPGGSRDFGHVRDIRTFFKGEKVNQFSKKMETPQAQVREIWLNEDMAYTLENKVMLNAVSQVLTRVYERTIREEESAVYGVGAGGRIDLNGSRPVFMLNAAAPTNPDKMQIARDLMVKFVVEATQKIADEDLNAVKEIMLKQAQDNARENGHWMNVLTEWTAEGVDLQTGYEETVKSLTPEKLQKFLADLVSAGNHAEIVMMPEK</sequence>
<feature type="signal peptide" evidence="9">
    <location>
        <begin position="1"/>
        <end position="20"/>
    </location>
</feature>
<keyword evidence="7" id="KW-0482">Metalloprotease</keyword>
<evidence type="ECO:0000256" key="6">
    <source>
        <dbReference type="ARBA" id="ARBA00022833"/>
    </source>
</evidence>
<evidence type="ECO:0000313" key="12">
    <source>
        <dbReference type="EMBL" id="SEV95397.1"/>
    </source>
</evidence>
<keyword evidence="5" id="KW-0378">Hydrolase</keyword>
<dbReference type="InterPro" id="IPR001431">
    <property type="entry name" value="Pept_M16_Zn_BS"/>
</dbReference>
<dbReference type="SUPFAM" id="SSF63411">
    <property type="entry name" value="LuxS/MPP-like metallohydrolase"/>
    <property type="match status" value="3"/>
</dbReference>
<comment type="similarity">
    <text evidence="2 8">Belongs to the peptidase M16 family.</text>
</comment>
<dbReference type="Proteomes" id="UP000199373">
    <property type="component" value="Unassembled WGS sequence"/>
</dbReference>
<dbReference type="Pfam" id="PF00675">
    <property type="entry name" value="Peptidase_M16"/>
    <property type="match status" value="1"/>
</dbReference>
<keyword evidence="4" id="KW-0479">Metal-binding</keyword>
<dbReference type="InterPro" id="IPR011249">
    <property type="entry name" value="Metalloenz_LuxS/M16"/>
</dbReference>
<dbReference type="InterPro" id="IPR011765">
    <property type="entry name" value="Pept_M16_N"/>
</dbReference>
<dbReference type="Pfam" id="PF05193">
    <property type="entry name" value="Peptidase_M16_C"/>
    <property type="match status" value="2"/>
</dbReference>
<evidence type="ECO:0000259" key="11">
    <source>
        <dbReference type="Pfam" id="PF05193"/>
    </source>
</evidence>
<evidence type="ECO:0000256" key="8">
    <source>
        <dbReference type="RuleBase" id="RU004447"/>
    </source>
</evidence>
<name>A0A1I0N3S6_9BACT</name>
<keyword evidence="13" id="KW-1185">Reference proteome</keyword>
<evidence type="ECO:0000313" key="13">
    <source>
        <dbReference type="Proteomes" id="UP000199373"/>
    </source>
</evidence>
<keyword evidence="9" id="KW-0732">Signal</keyword>
<keyword evidence="6" id="KW-0862">Zinc</keyword>
<evidence type="ECO:0000256" key="9">
    <source>
        <dbReference type="SAM" id="SignalP"/>
    </source>
</evidence>
<dbReference type="Gene3D" id="3.30.830.10">
    <property type="entry name" value="Metalloenzyme, LuxS/M16 peptidase-like"/>
    <property type="match status" value="4"/>
</dbReference>
<evidence type="ECO:0000256" key="7">
    <source>
        <dbReference type="ARBA" id="ARBA00023049"/>
    </source>
</evidence>
<evidence type="ECO:0000256" key="3">
    <source>
        <dbReference type="ARBA" id="ARBA00022670"/>
    </source>
</evidence>
<evidence type="ECO:0000256" key="2">
    <source>
        <dbReference type="ARBA" id="ARBA00007261"/>
    </source>
</evidence>
<gene>
    <name evidence="12" type="ORF">SAMN04487850_0934</name>
</gene>
<dbReference type="GO" id="GO:0006508">
    <property type="term" value="P:proteolysis"/>
    <property type="evidence" value="ECO:0007669"/>
    <property type="project" value="UniProtKB-KW"/>
</dbReference>